<feature type="transmembrane region" description="Helical" evidence="6">
    <location>
        <begin position="96"/>
        <end position="121"/>
    </location>
</feature>
<evidence type="ECO:0000256" key="5">
    <source>
        <dbReference type="ARBA" id="ARBA00023136"/>
    </source>
</evidence>
<keyword evidence="5 6" id="KW-0472">Membrane</keyword>
<sequence length="324" mass="35757">MKKKVTFKKLWKVLKNSFKGFSNDRITKMSSSLSYYTLFSMAPLLIIIISLSGIFLGQDAAQGKIYDQLSNFIGSNAASQLQTMIQNASLSGKSKLAAIIGIVTLIVGATTVFAQIQDTINYIWGIKPKPKKSWLNFLKNRFLSFSVIIGLAFLLLVSLTLSTLIDGFSDALKAHFPQITVVFLYIINTLITLIVTALIFGAIFKVLPDAKIRWKDVLTGAITTAVLFMLAKFGISFYISKSNVGTTYGAAGSLVILLLWVYFSAMILYFGAEFTKAYAVEFGAEIRPDDYAVTTKIVEVEVGKKSIQEKENTELKTHEVGKKS</sequence>
<dbReference type="GO" id="GO:0005886">
    <property type="term" value="C:plasma membrane"/>
    <property type="evidence" value="ECO:0007669"/>
    <property type="project" value="UniProtKB-SubCell"/>
</dbReference>
<keyword evidence="8" id="KW-1185">Reference proteome</keyword>
<proteinExistence type="predicted"/>
<evidence type="ECO:0000313" key="7">
    <source>
        <dbReference type="EMBL" id="RNI38051.1"/>
    </source>
</evidence>
<evidence type="ECO:0000313" key="8">
    <source>
        <dbReference type="Proteomes" id="UP000267223"/>
    </source>
</evidence>
<feature type="transmembrane region" description="Helical" evidence="6">
    <location>
        <begin position="182"/>
        <end position="204"/>
    </location>
</feature>
<reference evidence="7 8" key="1">
    <citation type="submission" date="2018-11" db="EMBL/GenBank/DDBJ databases">
        <title>Draft genome sequence of Ferruginibacter sp. BO-59.</title>
        <authorList>
            <person name="Im W.T."/>
        </authorList>
    </citation>
    <scope>NUCLEOTIDE SEQUENCE [LARGE SCALE GENOMIC DNA]</scope>
    <source>
        <strain evidence="7 8">BO-59</strain>
    </source>
</reference>
<comment type="caution">
    <text evidence="7">The sequence shown here is derived from an EMBL/GenBank/DDBJ whole genome shotgun (WGS) entry which is preliminary data.</text>
</comment>
<evidence type="ECO:0000256" key="1">
    <source>
        <dbReference type="ARBA" id="ARBA00004651"/>
    </source>
</evidence>
<keyword evidence="4 6" id="KW-1133">Transmembrane helix</keyword>
<feature type="transmembrane region" description="Helical" evidence="6">
    <location>
        <begin position="251"/>
        <end position="272"/>
    </location>
</feature>
<dbReference type="PANTHER" id="PTHR30213">
    <property type="entry name" value="INNER MEMBRANE PROTEIN YHJD"/>
    <property type="match status" value="1"/>
</dbReference>
<name>A0A3M9NK20_9BACT</name>
<keyword evidence="3 6" id="KW-0812">Transmembrane</keyword>
<organism evidence="7 8">
    <name type="scientific">Hanamia caeni</name>
    <dbReference type="NCBI Taxonomy" id="2294116"/>
    <lineage>
        <taxon>Bacteria</taxon>
        <taxon>Pseudomonadati</taxon>
        <taxon>Bacteroidota</taxon>
        <taxon>Chitinophagia</taxon>
        <taxon>Chitinophagales</taxon>
        <taxon>Chitinophagaceae</taxon>
        <taxon>Hanamia</taxon>
    </lineage>
</organism>
<keyword evidence="2" id="KW-1003">Cell membrane</keyword>
<dbReference type="AlphaFoldDB" id="A0A3M9NK20"/>
<dbReference type="PIRSF" id="PIRSF035875">
    <property type="entry name" value="RNase_BN"/>
    <property type="match status" value="1"/>
</dbReference>
<evidence type="ECO:0000256" key="3">
    <source>
        <dbReference type="ARBA" id="ARBA00022692"/>
    </source>
</evidence>
<dbReference type="PANTHER" id="PTHR30213:SF1">
    <property type="entry name" value="INNER MEMBRANE PROTEIN YHJD"/>
    <property type="match status" value="1"/>
</dbReference>
<comment type="subcellular location">
    <subcellularLocation>
        <location evidence="1">Cell membrane</location>
        <topology evidence="1">Multi-pass membrane protein</topology>
    </subcellularLocation>
</comment>
<evidence type="ECO:0000256" key="2">
    <source>
        <dbReference type="ARBA" id="ARBA00022475"/>
    </source>
</evidence>
<dbReference type="NCBIfam" id="TIGR00765">
    <property type="entry name" value="yihY_not_rbn"/>
    <property type="match status" value="1"/>
</dbReference>
<dbReference type="RefSeq" id="WP_123120040.1">
    <property type="nucleotide sequence ID" value="NZ_RJJR01000004.1"/>
</dbReference>
<evidence type="ECO:0000256" key="6">
    <source>
        <dbReference type="SAM" id="Phobius"/>
    </source>
</evidence>
<feature type="transmembrane region" description="Helical" evidence="6">
    <location>
        <begin position="35"/>
        <end position="56"/>
    </location>
</feature>
<gene>
    <name evidence="7" type="ORF">EFY79_07450</name>
</gene>
<evidence type="ECO:0000256" key="4">
    <source>
        <dbReference type="ARBA" id="ARBA00022989"/>
    </source>
</evidence>
<feature type="transmembrane region" description="Helical" evidence="6">
    <location>
        <begin position="216"/>
        <end position="239"/>
    </location>
</feature>
<dbReference type="InterPro" id="IPR017039">
    <property type="entry name" value="Virul_fac_BrkB"/>
</dbReference>
<dbReference type="OrthoDB" id="9797028at2"/>
<protein>
    <submittedName>
        <fullName evidence="7">YihY/virulence factor BrkB family protein</fullName>
    </submittedName>
</protein>
<feature type="transmembrane region" description="Helical" evidence="6">
    <location>
        <begin position="142"/>
        <end position="162"/>
    </location>
</feature>
<dbReference type="Proteomes" id="UP000267223">
    <property type="component" value="Unassembled WGS sequence"/>
</dbReference>
<accession>A0A3M9NK20</accession>
<dbReference type="EMBL" id="RJJR01000004">
    <property type="protein sequence ID" value="RNI38051.1"/>
    <property type="molecule type" value="Genomic_DNA"/>
</dbReference>
<dbReference type="Pfam" id="PF03631">
    <property type="entry name" value="Virul_fac_BrkB"/>
    <property type="match status" value="1"/>
</dbReference>